<evidence type="ECO:0000256" key="1">
    <source>
        <dbReference type="ARBA" id="ARBA00023015"/>
    </source>
</evidence>
<evidence type="ECO:0000256" key="3">
    <source>
        <dbReference type="SAM" id="Phobius"/>
    </source>
</evidence>
<evidence type="ECO:0000313" key="4">
    <source>
        <dbReference type="EMBL" id="RKR90997.1"/>
    </source>
</evidence>
<name>A0A495JPR5_9ACTN</name>
<keyword evidence="5" id="KW-1185">Reference proteome</keyword>
<dbReference type="AlphaFoldDB" id="A0A495JPR5"/>
<evidence type="ECO:0000313" key="5">
    <source>
        <dbReference type="Proteomes" id="UP000277671"/>
    </source>
</evidence>
<sequence>MSRSDHFDVASYALGVLDEEDTVRFEEHLADCWACAGELESMLPVVDLLAEVDGDDLAVMERSTANDQLVTRALNVVSLDRRRARKQRVLSLAAGVVVVALLSGLALVAGASWVGGTNNTGTNSALPTPSFTGGGFGGPEMADAEKLTVTDKDTGVKADLLLDARPFGTQVSFALSNLTGPRTCRLVVLRKNGDPEVLSSWTVPPEGYGTPAHPEPLLLQSTTSAQRTDIDRMQVQAVDAKGTPTALVTVPL</sequence>
<dbReference type="EMBL" id="RBKT01000001">
    <property type="protein sequence ID" value="RKR90997.1"/>
    <property type="molecule type" value="Genomic_DNA"/>
</dbReference>
<dbReference type="RefSeq" id="WP_121159171.1">
    <property type="nucleotide sequence ID" value="NZ_RBKT01000001.1"/>
</dbReference>
<dbReference type="Proteomes" id="UP000277671">
    <property type="component" value="Unassembled WGS sequence"/>
</dbReference>
<accession>A0A495JPR5</accession>
<keyword evidence="2" id="KW-0804">Transcription</keyword>
<proteinExistence type="predicted"/>
<dbReference type="Gene3D" id="1.10.10.1320">
    <property type="entry name" value="Anti-sigma factor, zinc-finger domain"/>
    <property type="match status" value="1"/>
</dbReference>
<dbReference type="InterPro" id="IPR041916">
    <property type="entry name" value="Anti_sigma_zinc_sf"/>
</dbReference>
<comment type="caution">
    <text evidence="4">The sequence shown here is derived from an EMBL/GenBank/DDBJ whole genome shotgun (WGS) entry which is preliminary data.</text>
</comment>
<reference evidence="4 5" key="1">
    <citation type="submission" date="2018-10" db="EMBL/GenBank/DDBJ databases">
        <title>Sequencing the genomes of 1000 actinobacteria strains.</title>
        <authorList>
            <person name="Klenk H.-P."/>
        </authorList>
    </citation>
    <scope>NUCLEOTIDE SEQUENCE [LARGE SCALE GENOMIC DNA]</scope>
    <source>
        <strain evidence="4 5">DSM 45175</strain>
    </source>
</reference>
<keyword evidence="3" id="KW-0812">Transmembrane</keyword>
<protein>
    <submittedName>
        <fullName evidence="4">Putative zinc finger protein</fullName>
    </submittedName>
</protein>
<gene>
    <name evidence="4" type="ORF">BDK92_5381</name>
</gene>
<keyword evidence="3" id="KW-0472">Membrane</keyword>
<organism evidence="4 5">
    <name type="scientific">Micromonospora pisi</name>
    <dbReference type="NCBI Taxonomy" id="589240"/>
    <lineage>
        <taxon>Bacteria</taxon>
        <taxon>Bacillati</taxon>
        <taxon>Actinomycetota</taxon>
        <taxon>Actinomycetes</taxon>
        <taxon>Micromonosporales</taxon>
        <taxon>Micromonosporaceae</taxon>
        <taxon>Micromonospora</taxon>
    </lineage>
</organism>
<keyword evidence="1" id="KW-0805">Transcription regulation</keyword>
<feature type="transmembrane region" description="Helical" evidence="3">
    <location>
        <begin position="89"/>
        <end position="114"/>
    </location>
</feature>
<evidence type="ECO:0000256" key="2">
    <source>
        <dbReference type="ARBA" id="ARBA00023163"/>
    </source>
</evidence>
<keyword evidence="3" id="KW-1133">Transmembrane helix</keyword>
<dbReference type="OrthoDB" id="5185837at2"/>